<reference evidence="2" key="1">
    <citation type="submission" date="2022-11" db="UniProtKB">
        <authorList>
            <consortium name="WormBaseParasite"/>
        </authorList>
    </citation>
    <scope>IDENTIFICATION</scope>
</reference>
<evidence type="ECO:0000313" key="1">
    <source>
        <dbReference type="Proteomes" id="UP000887578"/>
    </source>
</evidence>
<organism evidence="1 2">
    <name type="scientific">Panagrolaimus davidi</name>
    <dbReference type="NCBI Taxonomy" id="227884"/>
    <lineage>
        <taxon>Eukaryota</taxon>
        <taxon>Metazoa</taxon>
        <taxon>Ecdysozoa</taxon>
        <taxon>Nematoda</taxon>
        <taxon>Chromadorea</taxon>
        <taxon>Rhabditida</taxon>
        <taxon>Tylenchina</taxon>
        <taxon>Panagrolaimomorpha</taxon>
        <taxon>Panagrolaimoidea</taxon>
        <taxon>Panagrolaimidae</taxon>
        <taxon>Panagrolaimus</taxon>
    </lineage>
</organism>
<name>A0A914PQE2_9BILA</name>
<dbReference type="AlphaFoldDB" id="A0A914PQE2"/>
<protein>
    <submittedName>
        <fullName evidence="2">Uncharacterized protein</fullName>
    </submittedName>
</protein>
<dbReference type="Proteomes" id="UP000887578">
    <property type="component" value="Unplaced"/>
</dbReference>
<evidence type="ECO:0000313" key="2">
    <source>
        <dbReference type="WBParaSite" id="PDA_v2.g20806.t1"/>
    </source>
</evidence>
<proteinExistence type="predicted"/>
<accession>A0A914PQE2</accession>
<keyword evidence="1" id="KW-1185">Reference proteome</keyword>
<dbReference type="WBParaSite" id="PDA_v2.g20806.t1">
    <property type="protein sequence ID" value="PDA_v2.g20806.t1"/>
    <property type="gene ID" value="PDA_v2.g20806"/>
</dbReference>
<sequence length="234" mass="27557">MDLTVALNEKQQSQWTTEETLYDLNQTTSKLWIANGLFVSQKYYITAEMKDPNILTSIIPKLYRCDLCILRLLKQVISYRDLPLLISSAEWIFFNQVVVKHEDGSNIEVQKIVEIASKATWIDISYPTITSKTMEELLMIQHFATLRDFTLENVPEVFDTEAFYVHIKKNKTTKFNLAFDKSISDEYVKRLVEITDEIIATKKVDYKPPMLRFRGLDFERHKKLYDIFYSEKNL</sequence>